<gene>
    <name evidence="1" type="ORF">B0T26DRAFT_877200</name>
</gene>
<keyword evidence="2" id="KW-1185">Reference proteome</keyword>
<dbReference type="GeneID" id="85331398"/>
<dbReference type="EMBL" id="JAUIRO010000009">
    <property type="protein sequence ID" value="KAK0701942.1"/>
    <property type="molecule type" value="Genomic_DNA"/>
</dbReference>
<dbReference type="RefSeq" id="XP_060289606.1">
    <property type="nucleotide sequence ID" value="XM_060448128.1"/>
</dbReference>
<evidence type="ECO:0000313" key="2">
    <source>
        <dbReference type="Proteomes" id="UP001172101"/>
    </source>
</evidence>
<accession>A0AA39ZQS4</accession>
<name>A0AA39ZQS4_9PEZI</name>
<dbReference type="AlphaFoldDB" id="A0AA39ZQS4"/>
<organism evidence="1 2">
    <name type="scientific">Lasiosphaeria miniovina</name>
    <dbReference type="NCBI Taxonomy" id="1954250"/>
    <lineage>
        <taxon>Eukaryota</taxon>
        <taxon>Fungi</taxon>
        <taxon>Dikarya</taxon>
        <taxon>Ascomycota</taxon>
        <taxon>Pezizomycotina</taxon>
        <taxon>Sordariomycetes</taxon>
        <taxon>Sordariomycetidae</taxon>
        <taxon>Sordariales</taxon>
        <taxon>Lasiosphaeriaceae</taxon>
        <taxon>Lasiosphaeria</taxon>
    </lineage>
</organism>
<proteinExistence type="predicted"/>
<sequence>MSIEAELVELQAIEIGSPWLVIPGFDSRWKLPPGHRPDNDDFCAATTAHRTPCRISDTHTGKNSRTKMATGWPSASITRWDHVPDGHVPDGHGHGDGYNLGTATATKATYNGSIDLGLIDALHFYLDEFGQVAPLFGLRDLQTETDLLFDLSDPMQLGIVYPDNTAVIFNDTGITVLTADGSSVVALVLPVIYDYLVQQGGGGGGTRKSKRRTFQRPQQVKVVVFDQCGHTPTDPFDVELSVGPGFNSGFDCIPHGDVVNGIPMQGVNGLYKWECTWPNPDSPEQECEVALLRQLGYYRDSYGTAVPATDLVSIFSRGLGLIPPPNGAAASILNNTWWHFVPLWSPTILGLNGLIYLEQLIESQGLDPNATAQNICIAYSNLNDNASPLAIIQQHNHHFKLDISDHLTLLLPHRILTTANIRVLDLHHPGPLRRSAGISVLHLLDARQLARRL</sequence>
<comment type="caution">
    <text evidence="1">The sequence shown here is derived from an EMBL/GenBank/DDBJ whole genome shotgun (WGS) entry which is preliminary data.</text>
</comment>
<reference evidence="1" key="1">
    <citation type="submission" date="2023-06" db="EMBL/GenBank/DDBJ databases">
        <title>Genome-scale phylogeny and comparative genomics of the fungal order Sordariales.</title>
        <authorList>
            <consortium name="Lawrence Berkeley National Laboratory"/>
            <person name="Hensen N."/>
            <person name="Bonometti L."/>
            <person name="Westerberg I."/>
            <person name="Brannstrom I.O."/>
            <person name="Guillou S."/>
            <person name="Cros-Aarteil S."/>
            <person name="Calhoun S."/>
            <person name="Haridas S."/>
            <person name="Kuo A."/>
            <person name="Mondo S."/>
            <person name="Pangilinan J."/>
            <person name="Riley R."/>
            <person name="LaButti K."/>
            <person name="Andreopoulos B."/>
            <person name="Lipzen A."/>
            <person name="Chen C."/>
            <person name="Yanf M."/>
            <person name="Daum C."/>
            <person name="Ng V."/>
            <person name="Clum A."/>
            <person name="Steindorff A."/>
            <person name="Ohm R."/>
            <person name="Martin F."/>
            <person name="Silar P."/>
            <person name="Natvig D."/>
            <person name="Lalanne C."/>
            <person name="Gautier V."/>
            <person name="Ament-velasquez S.L."/>
            <person name="Kruys A."/>
            <person name="Hutchinson M.I."/>
            <person name="Powell A.J."/>
            <person name="Barry K."/>
            <person name="Miller A.N."/>
            <person name="Grigoriev I.V."/>
            <person name="Debuchy R."/>
            <person name="Gladieux P."/>
            <person name="Thoren M.H."/>
            <person name="Johannesson H."/>
        </authorList>
    </citation>
    <scope>NUCLEOTIDE SEQUENCE</scope>
    <source>
        <strain evidence="1">SMH2392-1A</strain>
    </source>
</reference>
<dbReference type="Proteomes" id="UP001172101">
    <property type="component" value="Unassembled WGS sequence"/>
</dbReference>
<evidence type="ECO:0000313" key="1">
    <source>
        <dbReference type="EMBL" id="KAK0701942.1"/>
    </source>
</evidence>
<protein>
    <submittedName>
        <fullName evidence="1">Uncharacterized protein</fullName>
    </submittedName>
</protein>